<dbReference type="Gene3D" id="3.40.50.300">
    <property type="entry name" value="P-loop containing nucleotide triphosphate hydrolases"/>
    <property type="match status" value="1"/>
</dbReference>
<keyword evidence="2" id="KW-0611">Plant defense</keyword>
<gene>
    <name evidence="7" type="ORF">LITE_LOCUS27332</name>
</gene>
<accession>A0AAV0M9B2</accession>
<sequence length="836" mass="95364">MAAVAGARIGDLLSLLKSVAGNELTDLSENFVNAHQWIASLTNTVEVMKASIVVAQKRMVGIDNFQFQEKGPMDLWLDKMKSCLEDIDDVLDEWATHIAVFAKMDRRTCLGGCYCQLVSICIKERDRMKASKWLYHLCRLFFPCCSKSDMLKRLSLGQRVKDLTAELEAINKERQLNKVQIACDPLDHFRQLTRQMDGSQMNFARVKGRGEEKEAVVNMLLNEASPDDNVEVISLLGLGGIGKTTIARMAFADPRVVDRFKEERFWIYLSYSCDNDLSKRVMEYINGSEVQYRSVDMNDSLGQISKKIQGRRFLFVFDNVWEGDGNDWTQLLGALRFGLPESKILVTSRNWTTGHLGADSCKIFPVPELPLEDCWQFFVMLLYQNGVVLIINRRVLSEIEYWDCAMELIDLWMAQGLLQESGQLKDSVEFDPDDHFRLLASQSIFKDVEESEDLFGRKLTFKIHKLIHQFASFIGKEESVCEIVKNPGPEFPDVSHREELRSLVVQVIDPSPGDLLNPATLSKLLTHLIRLRNRNLTELPEEICSLYHLETLSVDWCTELVNLPERMCQLVNLTNFYNYMTRAYLPRGVKQLSKLRRLSMFTVGDDGQEGMTSLDDLKGDRVVDDAMVSRDEELLSYLNPYQELEGLRVIGYYGTITPSWFDLLGSLRSIIFSDSPLWVELPVLGHLQHLELVEFRGMKDVTVLDMSFLGTTVAIDGAFPALKKLVFVAMQAWVRWTEDVLDVVVADRVLPCLKELEIAACNNLLRIPERIRQKIQQGMILASLVDSKGTTRENARNLLDNNKMLGLLEVDEVSQYEVEEGVVVKVDEENEVERLL</sequence>
<dbReference type="AlphaFoldDB" id="A0AAV0M9B2"/>
<dbReference type="EMBL" id="CAMGYJ010000007">
    <property type="protein sequence ID" value="CAI0442609.1"/>
    <property type="molecule type" value="Genomic_DNA"/>
</dbReference>
<dbReference type="InterPro" id="IPR002182">
    <property type="entry name" value="NB-ARC"/>
</dbReference>
<keyword evidence="3" id="KW-0175">Coiled coil</keyword>
<keyword evidence="8" id="KW-1185">Reference proteome</keyword>
<dbReference type="InterPro" id="IPR027417">
    <property type="entry name" value="P-loop_NTPase"/>
</dbReference>
<feature type="domain" description="NB-ARC" evidence="4">
    <location>
        <begin position="213"/>
        <end position="380"/>
    </location>
</feature>
<dbReference type="PANTHER" id="PTHR36766">
    <property type="entry name" value="PLANT BROAD-SPECTRUM MILDEW RESISTANCE PROTEIN RPW8"/>
    <property type="match status" value="1"/>
</dbReference>
<proteinExistence type="predicted"/>
<evidence type="ECO:0000259" key="5">
    <source>
        <dbReference type="Pfam" id="PF23559"/>
    </source>
</evidence>
<dbReference type="GO" id="GO:0006952">
    <property type="term" value="P:defense response"/>
    <property type="evidence" value="ECO:0007669"/>
    <property type="project" value="UniProtKB-KW"/>
</dbReference>
<dbReference type="Gene3D" id="3.80.10.10">
    <property type="entry name" value="Ribonuclease Inhibitor"/>
    <property type="match status" value="1"/>
</dbReference>
<dbReference type="Pfam" id="PF23598">
    <property type="entry name" value="LRR_14"/>
    <property type="match status" value="1"/>
</dbReference>
<protein>
    <submittedName>
        <fullName evidence="7">Uncharacterized protein</fullName>
    </submittedName>
</protein>
<evidence type="ECO:0000313" key="7">
    <source>
        <dbReference type="EMBL" id="CAI0442609.1"/>
    </source>
</evidence>
<reference evidence="7" key="1">
    <citation type="submission" date="2022-08" db="EMBL/GenBank/DDBJ databases">
        <authorList>
            <person name="Gutierrez-Valencia J."/>
        </authorList>
    </citation>
    <scope>NUCLEOTIDE SEQUENCE</scope>
</reference>
<dbReference type="Proteomes" id="UP001154282">
    <property type="component" value="Unassembled WGS sequence"/>
</dbReference>
<evidence type="ECO:0000256" key="3">
    <source>
        <dbReference type="SAM" id="Coils"/>
    </source>
</evidence>
<dbReference type="PANTHER" id="PTHR36766:SF30">
    <property type="entry name" value="TIR-NBS TYPE DISEASE RESISTANCE PROTEIN-RELATED"/>
    <property type="match status" value="1"/>
</dbReference>
<evidence type="ECO:0000259" key="6">
    <source>
        <dbReference type="Pfam" id="PF23598"/>
    </source>
</evidence>
<evidence type="ECO:0000256" key="1">
    <source>
        <dbReference type="ARBA" id="ARBA00022737"/>
    </source>
</evidence>
<dbReference type="PRINTS" id="PR00364">
    <property type="entry name" value="DISEASERSIST"/>
</dbReference>
<name>A0AAV0M9B2_9ROSI</name>
<dbReference type="SUPFAM" id="SSF52540">
    <property type="entry name" value="P-loop containing nucleoside triphosphate hydrolases"/>
    <property type="match status" value="1"/>
</dbReference>
<feature type="coiled-coil region" evidence="3">
    <location>
        <begin position="153"/>
        <end position="180"/>
    </location>
</feature>
<evidence type="ECO:0000259" key="4">
    <source>
        <dbReference type="Pfam" id="PF00931"/>
    </source>
</evidence>
<feature type="domain" description="Disease resistance R13L4/SHOC-2-like LRR" evidence="6">
    <location>
        <begin position="528"/>
        <end position="777"/>
    </location>
</feature>
<evidence type="ECO:0000313" key="8">
    <source>
        <dbReference type="Proteomes" id="UP001154282"/>
    </source>
</evidence>
<dbReference type="Pfam" id="PF23559">
    <property type="entry name" value="WHD_DRP"/>
    <property type="match status" value="1"/>
</dbReference>
<dbReference type="InterPro" id="IPR058922">
    <property type="entry name" value="WHD_DRP"/>
</dbReference>
<organism evidence="7 8">
    <name type="scientific">Linum tenue</name>
    <dbReference type="NCBI Taxonomy" id="586396"/>
    <lineage>
        <taxon>Eukaryota</taxon>
        <taxon>Viridiplantae</taxon>
        <taxon>Streptophyta</taxon>
        <taxon>Embryophyta</taxon>
        <taxon>Tracheophyta</taxon>
        <taxon>Spermatophyta</taxon>
        <taxon>Magnoliopsida</taxon>
        <taxon>eudicotyledons</taxon>
        <taxon>Gunneridae</taxon>
        <taxon>Pentapetalae</taxon>
        <taxon>rosids</taxon>
        <taxon>fabids</taxon>
        <taxon>Malpighiales</taxon>
        <taxon>Linaceae</taxon>
        <taxon>Linum</taxon>
    </lineage>
</organism>
<dbReference type="InterPro" id="IPR055414">
    <property type="entry name" value="LRR_R13L4/SHOC2-like"/>
</dbReference>
<dbReference type="InterPro" id="IPR032675">
    <property type="entry name" value="LRR_dom_sf"/>
</dbReference>
<evidence type="ECO:0000256" key="2">
    <source>
        <dbReference type="ARBA" id="ARBA00022821"/>
    </source>
</evidence>
<comment type="caution">
    <text evidence="7">The sequence shown here is derived from an EMBL/GenBank/DDBJ whole genome shotgun (WGS) entry which is preliminary data.</text>
</comment>
<dbReference type="Pfam" id="PF00931">
    <property type="entry name" value="NB-ARC"/>
    <property type="match status" value="1"/>
</dbReference>
<feature type="domain" description="Disease resistance protein winged helix" evidence="5">
    <location>
        <begin position="406"/>
        <end position="471"/>
    </location>
</feature>
<dbReference type="SUPFAM" id="SSF52058">
    <property type="entry name" value="L domain-like"/>
    <property type="match status" value="1"/>
</dbReference>
<keyword evidence="1" id="KW-0677">Repeat</keyword>
<dbReference type="GO" id="GO:0043531">
    <property type="term" value="F:ADP binding"/>
    <property type="evidence" value="ECO:0007669"/>
    <property type="project" value="InterPro"/>
</dbReference>
<dbReference type="Gene3D" id="1.20.5.4130">
    <property type="match status" value="1"/>
</dbReference>